<organism evidence="1">
    <name type="scientific">marine metagenome</name>
    <dbReference type="NCBI Taxonomy" id="408172"/>
    <lineage>
        <taxon>unclassified sequences</taxon>
        <taxon>metagenomes</taxon>
        <taxon>ecological metagenomes</taxon>
    </lineage>
</organism>
<dbReference type="AlphaFoldDB" id="A0A382WEY0"/>
<gene>
    <name evidence="1" type="ORF">METZ01_LOCUS409512</name>
</gene>
<dbReference type="SUPFAM" id="SSF53756">
    <property type="entry name" value="UDP-Glycosyltransferase/glycogen phosphorylase"/>
    <property type="match status" value="1"/>
</dbReference>
<accession>A0A382WEY0</accession>
<reference evidence="1" key="1">
    <citation type="submission" date="2018-05" db="EMBL/GenBank/DDBJ databases">
        <authorList>
            <person name="Lanie J.A."/>
            <person name="Ng W.-L."/>
            <person name="Kazmierczak K.M."/>
            <person name="Andrzejewski T.M."/>
            <person name="Davidsen T.M."/>
            <person name="Wayne K.J."/>
            <person name="Tettelin H."/>
            <person name="Glass J.I."/>
            <person name="Rusch D."/>
            <person name="Podicherti R."/>
            <person name="Tsui H.-C.T."/>
            <person name="Winkler M.E."/>
        </authorList>
    </citation>
    <scope>NUCLEOTIDE SEQUENCE</scope>
</reference>
<protein>
    <submittedName>
        <fullName evidence="1">Uncharacterized protein</fullName>
    </submittedName>
</protein>
<name>A0A382WEY0_9ZZZZ</name>
<proteinExistence type="predicted"/>
<evidence type="ECO:0000313" key="1">
    <source>
        <dbReference type="EMBL" id="SVD56658.1"/>
    </source>
</evidence>
<dbReference type="Gene3D" id="3.40.50.2000">
    <property type="entry name" value="Glycogen Phosphorylase B"/>
    <property type="match status" value="2"/>
</dbReference>
<dbReference type="EMBL" id="UINC01158878">
    <property type="protein sequence ID" value="SVD56658.1"/>
    <property type="molecule type" value="Genomic_DNA"/>
</dbReference>
<sequence length="218" mass="24714">MSTVNTKVKVTHLITDLEYGGAENMLCKLVQNIPRKHIDCSIVSLTTIGPIGEILRNEGLLVESIGAMPGKIPTLRQTVRLFQVIYRIKPNIIQGWMYHGNLAATMIGALCTFRPRVVWNIRQSLGALRNERLLTRGIIRFSALISRLPHTIIYNSRESIEKHEAIGFCRSRSCFVANGFALQEYSPEKADTQMLRHELDLDEDTCIVTHVARYHSKK</sequence>
<feature type="non-terminal residue" evidence="1">
    <location>
        <position position="218"/>
    </location>
</feature>